<dbReference type="Gene3D" id="1.20.120.330">
    <property type="entry name" value="Nucleotidyltransferases domain 2"/>
    <property type="match status" value="1"/>
</dbReference>
<keyword evidence="1" id="KW-0238">DNA-binding</keyword>
<organism evidence="1 2">
    <name type="scientific">Rhodanobacter thiooxydans</name>
    <dbReference type="NCBI Taxonomy" id="416169"/>
    <lineage>
        <taxon>Bacteria</taxon>
        <taxon>Pseudomonadati</taxon>
        <taxon>Pseudomonadota</taxon>
        <taxon>Gammaproteobacteria</taxon>
        <taxon>Lysobacterales</taxon>
        <taxon>Rhodanobacteraceae</taxon>
        <taxon>Rhodanobacter</taxon>
    </lineage>
</organism>
<dbReference type="Proteomes" id="UP000076131">
    <property type="component" value="Unassembled WGS sequence"/>
</dbReference>
<dbReference type="GO" id="GO:0003677">
    <property type="term" value="F:DNA binding"/>
    <property type="evidence" value="ECO:0007669"/>
    <property type="project" value="UniProtKB-KW"/>
</dbReference>
<comment type="caution">
    <text evidence="1">The sequence shown here is derived from an EMBL/GenBank/DDBJ whole genome shotgun (WGS) entry which is preliminary data.</text>
</comment>
<gene>
    <name evidence="1" type="ORF">RHOFW104T7_09975</name>
</gene>
<dbReference type="EMBL" id="LVJS01000032">
    <property type="protein sequence ID" value="KZC24162.1"/>
    <property type="molecule type" value="Genomic_DNA"/>
</dbReference>
<proteinExistence type="predicted"/>
<protein>
    <submittedName>
        <fullName evidence="1">DNA-binding protein</fullName>
    </submittedName>
</protein>
<dbReference type="STRING" id="416169.RHOFW104T7_09975"/>
<dbReference type="eggNOG" id="ENOG5032QW1">
    <property type="taxonomic scope" value="Bacteria"/>
</dbReference>
<evidence type="ECO:0000313" key="1">
    <source>
        <dbReference type="EMBL" id="KZC24162.1"/>
    </source>
</evidence>
<sequence length="149" mass="16233">MTLQNLLAIKRLLAHTPDAAALQKLLLAARRNLDDASVTAISTDNRFDAAYKCLMQCAMLGLWASGYRTATSQPGHHQTAIQCLTLSMGVPVQTVIVLDALRKQRNLSDYEGDPISGATLASCLDEAGKLLSHTKRWLRDHHPDLLGDA</sequence>
<keyword evidence="2" id="KW-1185">Reference proteome</keyword>
<dbReference type="AlphaFoldDB" id="A0A154QIR4"/>
<evidence type="ECO:0000313" key="2">
    <source>
        <dbReference type="Proteomes" id="UP000076131"/>
    </source>
</evidence>
<accession>A0A154QIR4</accession>
<name>A0A154QIR4_9GAMM</name>
<reference evidence="1 2" key="1">
    <citation type="journal article" date="2016" name="MBio">
        <title>Lateral Gene Transfer in a Heavy Metal-Contaminated-Groundwater Microbial Community.</title>
        <authorList>
            <person name="Hemme C.L."/>
            <person name="Green S.J."/>
            <person name="Rishishwar L."/>
            <person name="Prakash O."/>
            <person name="Pettenato A."/>
            <person name="Chakraborty R."/>
            <person name="Deutschbauer A.M."/>
            <person name="Van Nostrand J.D."/>
            <person name="Wu L."/>
            <person name="He Z."/>
            <person name="Jordan I.K."/>
            <person name="Hazen T.C."/>
            <person name="Arkin A.P."/>
            <person name="Kostka J.E."/>
            <person name="Zhou J."/>
        </authorList>
    </citation>
    <scope>NUCLEOTIDE SEQUENCE [LARGE SCALE GENOMIC DNA]</scope>
    <source>
        <strain evidence="1 2">FW104-T7</strain>
    </source>
</reference>